<dbReference type="Pfam" id="PF00672">
    <property type="entry name" value="HAMP"/>
    <property type="match status" value="1"/>
</dbReference>
<feature type="domain" description="HAMP" evidence="14">
    <location>
        <begin position="84"/>
        <end position="136"/>
    </location>
</feature>
<feature type="domain" description="Histidine kinase" evidence="13">
    <location>
        <begin position="144"/>
        <end position="356"/>
    </location>
</feature>
<evidence type="ECO:0000313" key="15">
    <source>
        <dbReference type="EMBL" id="MBD7965449.1"/>
    </source>
</evidence>
<dbReference type="Gene3D" id="3.30.565.10">
    <property type="entry name" value="Histidine kinase-like ATPase, C-terminal domain"/>
    <property type="match status" value="1"/>
</dbReference>
<dbReference type="PROSITE" id="PS50885">
    <property type="entry name" value="HAMP"/>
    <property type="match status" value="1"/>
</dbReference>
<dbReference type="InterPro" id="IPR036890">
    <property type="entry name" value="HATPase_C_sf"/>
</dbReference>
<keyword evidence="16" id="KW-1185">Reference proteome</keyword>
<dbReference type="EMBL" id="JACSQM010000007">
    <property type="protein sequence ID" value="MBD7965449.1"/>
    <property type="molecule type" value="Genomic_DNA"/>
</dbReference>
<dbReference type="Proteomes" id="UP000603641">
    <property type="component" value="Unassembled WGS sequence"/>
</dbReference>
<evidence type="ECO:0000256" key="10">
    <source>
        <dbReference type="ARBA" id="ARBA00023012"/>
    </source>
</evidence>
<dbReference type="CDD" id="cd06225">
    <property type="entry name" value="HAMP"/>
    <property type="match status" value="1"/>
</dbReference>
<dbReference type="PANTHER" id="PTHR45453:SF1">
    <property type="entry name" value="PHOSPHATE REGULON SENSOR PROTEIN PHOR"/>
    <property type="match status" value="1"/>
</dbReference>
<keyword evidence="10" id="KW-0902">Two-component regulatory system</keyword>
<dbReference type="SMART" id="SM00388">
    <property type="entry name" value="HisKA"/>
    <property type="match status" value="1"/>
</dbReference>
<comment type="catalytic activity">
    <reaction evidence="1">
        <text>ATP + protein L-histidine = ADP + protein N-phospho-L-histidine.</text>
        <dbReference type="EC" id="2.7.13.3"/>
    </reaction>
</comment>
<evidence type="ECO:0000256" key="7">
    <source>
        <dbReference type="ARBA" id="ARBA00022741"/>
    </source>
</evidence>
<keyword evidence="9" id="KW-0067">ATP-binding</keyword>
<organism evidence="15 16">
    <name type="scientific">Fictibacillus norfolkensis</name>
    <dbReference type="NCBI Taxonomy" id="2762233"/>
    <lineage>
        <taxon>Bacteria</taxon>
        <taxon>Bacillati</taxon>
        <taxon>Bacillota</taxon>
        <taxon>Bacilli</taxon>
        <taxon>Bacillales</taxon>
        <taxon>Fictibacillaceae</taxon>
        <taxon>Fictibacillus</taxon>
    </lineage>
</organism>
<evidence type="ECO:0000256" key="8">
    <source>
        <dbReference type="ARBA" id="ARBA00022777"/>
    </source>
</evidence>
<evidence type="ECO:0000256" key="4">
    <source>
        <dbReference type="ARBA" id="ARBA00022475"/>
    </source>
</evidence>
<name>A0ABR8SPX7_9BACL</name>
<dbReference type="PANTHER" id="PTHR45453">
    <property type="entry name" value="PHOSPHATE REGULON SENSOR PROTEIN PHOR"/>
    <property type="match status" value="1"/>
</dbReference>
<evidence type="ECO:0000256" key="5">
    <source>
        <dbReference type="ARBA" id="ARBA00022553"/>
    </source>
</evidence>
<keyword evidence="4" id="KW-1003">Cell membrane</keyword>
<evidence type="ECO:0000259" key="14">
    <source>
        <dbReference type="PROSITE" id="PS50885"/>
    </source>
</evidence>
<evidence type="ECO:0000256" key="6">
    <source>
        <dbReference type="ARBA" id="ARBA00022679"/>
    </source>
</evidence>
<dbReference type="PRINTS" id="PR00344">
    <property type="entry name" value="BCTRLSENSOR"/>
</dbReference>
<dbReference type="CDD" id="cd00082">
    <property type="entry name" value="HisKA"/>
    <property type="match status" value="1"/>
</dbReference>
<evidence type="ECO:0000256" key="3">
    <source>
        <dbReference type="ARBA" id="ARBA00012438"/>
    </source>
</evidence>
<dbReference type="InterPro" id="IPR005467">
    <property type="entry name" value="His_kinase_dom"/>
</dbReference>
<dbReference type="SUPFAM" id="SSF158472">
    <property type="entry name" value="HAMP domain-like"/>
    <property type="match status" value="1"/>
</dbReference>
<evidence type="ECO:0000256" key="1">
    <source>
        <dbReference type="ARBA" id="ARBA00000085"/>
    </source>
</evidence>
<evidence type="ECO:0000313" key="16">
    <source>
        <dbReference type="Proteomes" id="UP000603641"/>
    </source>
</evidence>
<dbReference type="SMART" id="SM00304">
    <property type="entry name" value="HAMP"/>
    <property type="match status" value="1"/>
</dbReference>
<keyword evidence="5" id="KW-0597">Phosphoprotein</keyword>
<evidence type="ECO:0000256" key="11">
    <source>
        <dbReference type="ARBA" id="ARBA00023136"/>
    </source>
</evidence>
<evidence type="ECO:0000256" key="9">
    <source>
        <dbReference type="ARBA" id="ARBA00022840"/>
    </source>
</evidence>
<sequence>MFKGLHARLTLIFILAASSILVIAGLIMMYEVHFHFTMFQKDVPEFNSIEPLTHHFEKALLSSVLWTSLGAILLVCIISYFVAKNLSRPMVEMRKAAEKMAKGELQVRVKSLGDDELNDLGNSLNQLASKLQLQETYRKNMTSDIAHELRTPLATIKSHLEAFEDGVFEPTTARIQSLTGEIDRLITIVQDLEYLTAMEAPEFSLNKKPQQLNHILIKSVNAVSGAFVQNGILLRSELDSDIEINMDAKRMSQVFMNLFSNALRYTPRGGEVTVVTHVDTKSVLISIRDTGIGIPEEESKHVFERFYRGEKSRNREYGGSGIGLTIVKRIVEAHDGQIWINEEYKQGTEVKMKFFR</sequence>
<dbReference type="PROSITE" id="PS50109">
    <property type="entry name" value="HIS_KIN"/>
    <property type="match status" value="1"/>
</dbReference>
<keyword evidence="6" id="KW-0808">Transferase</keyword>
<dbReference type="InterPro" id="IPR003594">
    <property type="entry name" value="HATPase_dom"/>
</dbReference>
<keyword evidence="11 12" id="KW-0472">Membrane</keyword>
<gene>
    <name evidence="15" type="ORF">H9648_15415</name>
</gene>
<dbReference type="SUPFAM" id="SSF55874">
    <property type="entry name" value="ATPase domain of HSP90 chaperone/DNA topoisomerase II/histidine kinase"/>
    <property type="match status" value="1"/>
</dbReference>
<evidence type="ECO:0000256" key="12">
    <source>
        <dbReference type="SAM" id="Phobius"/>
    </source>
</evidence>
<comment type="caution">
    <text evidence="15">The sequence shown here is derived from an EMBL/GenBank/DDBJ whole genome shotgun (WGS) entry which is preliminary data.</text>
</comment>
<dbReference type="Pfam" id="PF02518">
    <property type="entry name" value="HATPase_c"/>
    <property type="match status" value="1"/>
</dbReference>
<dbReference type="RefSeq" id="WP_191754679.1">
    <property type="nucleotide sequence ID" value="NZ_JACSQM010000007.1"/>
</dbReference>
<dbReference type="Gene3D" id="1.10.287.130">
    <property type="match status" value="1"/>
</dbReference>
<comment type="subcellular location">
    <subcellularLocation>
        <location evidence="2">Cell membrane</location>
        <topology evidence="2">Multi-pass membrane protein</topology>
    </subcellularLocation>
</comment>
<dbReference type="InterPro" id="IPR003661">
    <property type="entry name" value="HisK_dim/P_dom"/>
</dbReference>
<dbReference type="InterPro" id="IPR004358">
    <property type="entry name" value="Sig_transdc_His_kin-like_C"/>
</dbReference>
<keyword evidence="8" id="KW-0418">Kinase</keyword>
<feature type="transmembrane region" description="Helical" evidence="12">
    <location>
        <begin position="9"/>
        <end position="30"/>
    </location>
</feature>
<keyword evidence="12" id="KW-1133">Transmembrane helix</keyword>
<dbReference type="InterPro" id="IPR036097">
    <property type="entry name" value="HisK_dim/P_sf"/>
</dbReference>
<evidence type="ECO:0000256" key="2">
    <source>
        <dbReference type="ARBA" id="ARBA00004651"/>
    </source>
</evidence>
<evidence type="ECO:0000259" key="13">
    <source>
        <dbReference type="PROSITE" id="PS50109"/>
    </source>
</evidence>
<dbReference type="EC" id="2.7.13.3" evidence="3"/>
<proteinExistence type="predicted"/>
<feature type="transmembrane region" description="Helical" evidence="12">
    <location>
        <begin position="64"/>
        <end position="83"/>
    </location>
</feature>
<reference evidence="15 16" key="1">
    <citation type="submission" date="2020-08" db="EMBL/GenBank/DDBJ databases">
        <title>A Genomic Blueprint of the Chicken Gut Microbiome.</title>
        <authorList>
            <person name="Gilroy R."/>
            <person name="Ravi A."/>
            <person name="Getino M."/>
            <person name="Pursley I."/>
            <person name="Horton D.L."/>
            <person name="Alikhan N.-F."/>
            <person name="Baker D."/>
            <person name="Gharbi K."/>
            <person name="Hall N."/>
            <person name="Watson M."/>
            <person name="Adriaenssens E.M."/>
            <person name="Foster-Nyarko E."/>
            <person name="Jarju S."/>
            <person name="Secka A."/>
            <person name="Antonio M."/>
            <person name="Oren A."/>
            <person name="Chaudhuri R."/>
            <person name="La Ragione R.M."/>
            <person name="Hildebrand F."/>
            <person name="Pallen M.J."/>
        </authorList>
    </citation>
    <scope>NUCLEOTIDE SEQUENCE [LARGE SCALE GENOMIC DNA]</scope>
    <source>
        <strain evidence="15 16">Sa2CUA10</strain>
    </source>
</reference>
<dbReference type="SMART" id="SM00387">
    <property type="entry name" value="HATPase_c"/>
    <property type="match status" value="1"/>
</dbReference>
<accession>A0ABR8SPX7</accession>
<keyword evidence="12" id="KW-0812">Transmembrane</keyword>
<dbReference type="SUPFAM" id="SSF47384">
    <property type="entry name" value="Homodimeric domain of signal transducing histidine kinase"/>
    <property type="match status" value="1"/>
</dbReference>
<dbReference type="InterPro" id="IPR050351">
    <property type="entry name" value="BphY/WalK/GraS-like"/>
</dbReference>
<dbReference type="Pfam" id="PF00512">
    <property type="entry name" value="HisKA"/>
    <property type="match status" value="1"/>
</dbReference>
<protein>
    <recommendedName>
        <fullName evidence="3">histidine kinase</fullName>
        <ecNumber evidence="3">2.7.13.3</ecNumber>
    </recommendedName>
</protein>
<keyword evidence="7" id="KW-0547">Nucleotide-binding</keyword>
<dbReference type="Gene3D" id="6.10.340.10">
    <property type="match status" value="1"/>
</dbReference>
<dbReference type="CDD" id="cd00075">
    <property type="entry name" value="HATPase"/>
    <property type="match status" value="1"/>
</dbReference>
<dbReference type="InterPro" id="IPR003660">
    <property type="entry name" value="HAMP_dom"/>
</dbReference>